<keyword evidence="1" id="KW-0732">Signal</keyword>
<dbReference type="EMBL" id="FWXF01000027">
    <property type="protein sequence ID" value="SMC28101.1"/>
    <property type="molecule type" value="Genomic_DNA"/>
</dbReference>
<dbReference type="STRING" id="1121390.SAMN02746041_03180"/>
<dbReference type="Proteomes" id="UP000192783">
    <property type="component" value="Unassembled WGS sequence"/>
</dbReference>
<evidence type="ECO:0000259" key="2">
    <source>
        <dbReference type="Pfam" id="PF23536"/>
    </source>
</evidence>
<accession>A0A1W1XX40</accession>
<dbReference type="Pfam" id="PF23536">
    <property type="entry name" value="TraK_C"/>
    <property type="match status" value="1"/>
</dbReference>
<organism evidence="3 4">
    <name type="scientific">Desulfacinum hydrothermale DSM 13146</name>
    <dbReference type="NCBI Taxonomy" id="1121390"/>
    <lineage>
        <taxon>Bacteria</taxon>
        <taxon>Pseudomonadati</taxon>
        <taxon>Thermodesulfobacteriota</taxon>
        <taxon>Syntrophobacteria</taxon>
        <taxon>Syntrophobacterales</taxon>
        <taxon>Syntrophobacteraceae</taxon>
        <taxon>Desulfacinum</taxon>
    </lineage>
</organism>
<dbReference type="AlphaFoldDB" id="A0A1W1XX40"/>
<name>A0A1W1XX40_9BACT</name>
<proteinExistence type="predicted"/>
<evidence type="ECO:0000313" key="3">
    <source>
        <dbReference type="EMBL" id="SMC28101.1"/>
    </source>
</evidence>
<reference evidence="3 4" key="1">
    <citation type="submission" date="2017-04" db="EMBL/GenBank/DDBJ databases">
        <authorList>
            <person name="Afonso C.L."/>
            <person name="Miller P.J."/>
            <person name="Scott M.A."/>
            <person name="Spackman E."/>
            <person name="Goraichik I."/>
            <person name="Dimitrov K.M."/>
            <person name="Suarez D.L."/>
            <person name="Swayne D.E."/>
        </authorList>
    </citation>
    <scope>NUCLEOTIDE SEQUENCE [LARGE SCALE GENOMIC DNA]</scope>
    <source>
        <strain evidence="3 4">DSM 13146</strain>
    </source>
</reference>
<dbReference type="InterPro" id="IPR055397">
    <property type="entry name" value="TraK_C"/>
</dbReference>
<protein>
    <submittedName>
        <fullName evidence="3">TraK protein</fullName>
    </submittedName>
</protein>
<gene>
    <name evidence="3" type="ORF">SAMN02746041_03180</name>
</gene>
<dbReference type="RefSeq" id="WP_084059060.1">
    <property type="nucleotide sequence ID" value="NZ_FWXF01000027.1"/>
</dbReference>
<evidence type="ECO:0000256" key="1">
    <source>
        <dbReference type="SAM" id="SignalP"/>
    </source>
</evidence>
<sequence length="353" mass="38617">MYRITGMILVVSLLMVGTVGTAAGKEPFVPVTNGLDIELPTPVIPQGTQNQEHVTKKDKDRVRVLPKTGTRQTTTVPTAVSAQPKAQKAKAQKADVEAVNTLSRKMPLLYGISRTIPPEATALPVLGRMPGAKKPVTPMVIHARDGVNYVAKISCCMPNRIATPFYEAQVVDSSNSNIITSGGNVYVIPKSQEPFGIYISDKRSVNSPVVSLTLVPSRIPGQTVIVQLDDVPSRADDIDNNIETADSYTDWIRNLYRTVLKNEMPSGFVVHKMKKHSANVDGLQFVPLKRYSGQNVDIYVYEITNTSKTTVELNEASFYQKGVKAVALYPAIKLEPSQKTCVYIMAGKQNTIN</sequence>
<evidence type="ECO:0000313" key="4">
    <source>
        <dbReference type="Proteomes" id="UP000192783"/>
    </source>
</evidence>
<dbReference type="OrthoDB" id="5298536at2"/>
<feature type="domain" description="TraK C-terminal" evidence="2">
    <location>
        <begin position="247"/>
        <end position="344"/>
    </location>
</feature>
<keyword evidence="4" id="KW-1185">Reference proteome</keyword>
<feature type="chain" id="PRO_5012303330" evidence="1">
    <location>
        <begin position="23"/>
        <end position="353"/>
    </location>
</feature>
<feature type="signal peptide" evidence="1">
    <location>
        <begin position="1"/>
        <end position="22"/>
    </location>
</feature>